<organism evidence="1">
    <name type="scientific">Medioppia subpectinata</name>
    <dbReference type="NCBI Taxonomy" id="1979941"/>
    <lineage>
        <taxon>Eukaryota</taxon>
        <taxon>Metazoa</taxon>
        <taxon>Ecdysozoa</taxon>
        <taxon>Arthropoda</taxon>
        <taxon>Chelicerata</taxon>
        <taxon>Arachnida</taxon>
        <taxon>Acari</taxon>
        <taxon>Acariformes</taxon>
        <taxon>Sarcoptiformes</taxon>
        <taxon>Oribatida</taxon>
        <taxon>Brachypylina</taxon>
        <taxon>Oppioidea</taxon>
        <taxon>Oppiidae</taxon>
        <taxon>Medioppia</taxon>
    </lineage>
</organism>
<keyword evidence="2" id="KW-1185">Reference proteome</keyword>
<sequence length="12" mass="1636">MVQWFRFRSYLC</sequence>
<dbReference type="EMBL" id="OC889365">
    <property type="protein sequence ID" value="CAD7645671.1"/>
    <property type="molecule type" value="Genomic_DNA"/>
</dbReference>
<evidence type="ECO:0000313" key="1">
    <source>
        <dbReference type="EMBL" id="CAD7645671.1"/>
    </source>
</evidence>
<name>A0A7R9LPW0_9ACAR</name>
<proteinExistence type="predicted"/>
<evidence type="ECO:0000313" key="2">
    <source>
        <dbReference type="Proteomes" id="UP000759131"/>
    </source>
</evidence>
<gene>
    <name evidence="1" type="ORF">OSB1V03_LOCUS20619</name>
</gene>
<dbReference type="EMBL" id="CAJPIZ010034790">
    <property type="protein sequence ID" value="CAG2120673.1"/>
    <property type="molecule type" value="Genomic_DNA"/>
</dbReference>
<protein>
    <submittedName>
        <fullName evidence="1">Uncharacterized protein</fullName>
    </submittedName>
</protein>
<dbReference type="Proteomes" id="UP000759131">
    <property type="component" value="Unassembled WGS sequence"/>
</dbReference>
<accession>A0A7R9LPW0</accession>
<reference evidence="1" key="1">
    <citation type="submission" date="2020-11" db="EMBL/GenBank/DDBJ databases">
        <authorList>
            <person name="Tran Van P."/>
        </authorList>
    </citation>
    <scope>NUCLEOTIDE SEQUENCE</scope>
</reference>